<name>A0A4D6HRD2_9EURY</name>
<dbReference type="AlphaFoldDB" id="A0A4D6HRD2"/>
<dbReference type="GO" id="GO:0016020">
    <property type="term" value="C:membrane"/>
    <property type="evidence" value="ECO:0007669"/>
    <property type="project" value="UniProtKB-SubCell"/>
</dbReference>
<accession>A0A4D6HRD2</accession>
<dbReference type="Pfam" id="PF01594">
    <property type="entry name" value="AI-2E_transport"/>
    <property type="match status" value="1"/>
</dbReference>
<feature type="compositionally biased region" description="Basic and acidic residues" evidence="6">
    <location>
        <begin position="348"/>
        <end position="359"/>
    </location>
</feature>
<evidence type="ECO:0000313" key="8">
    <source>
        <dbReference type="EMBL" id="QCC55846.1"/>
    </source>
</evidence>
<proteinExistence type="inferred from homology"/>
<feature type="transmembrane region" description="Helical" evidence="7">
    <location>
        <begin position="24"/>
        <end position="42"/>
    </location>
</feature>
<comment type="subcellular location">
    <subcellularLocation>
        <location evidence="1">Membrane</location>
        <topology evidence="1">Multi-pass membrane protein</topology>
    </subcellularLocation>
</comment>
<keyword evidence="3 7" id="KW-0812">Transmembrane</keyword>
<sequence length="359" mass="37723">MLGGIVVLLGLVTGAILLEVLGTILFALTVAYVLLPVQGWLVRRGLSEWTAAAAATLIGFASAVAVFSPILVTLYFRVDQVMAIIEDLPRSVPITAFDMTYTVDVAEIQAPALDALSSIAVSFASALPVLAIKFALFVILLFAILLKGDAAGRAAIAPIPHAYRDVVYALAKRARETLYAIYVLQLATSVATLLIGYPLFWLLGYEAAFTLAIVAAILQFVPIIGPSLLILPIAIYHVAVGELAAAILVGVLGVGLVAWFPDVGVRPRLARRSAGLPGSLYFVGFTGGLFTLGAIGIVVGPLIVAVFVEAVDLLADEVNGEATFSDLVEAEPEEPPEEHAGTETTMTKPEESGSRPADD</sequence>
<feature type="transmembrane region" description="Helical" evidence="7">
    <location>
        <begin position="280"/>
        <end position="308"/>
    </location>
</feature>
<reference evidence="8 9" key="1">
    <citation type="journal article" date="2019" name="Nat. Commun.">
        <title>A new type of DNA phosphorothioation-based antiviral system in archaea.</title>
        <authorList>
            <person name="Xiong L."/>
            <person name="Liu S."/>
            <person name="Chen S."/>
            <person name="Xiao Y."/>
            <person name="Zhu B."/>
            <person name="Gao Y."/>
            <person name="Zhang Y."/>
            <person name="Chen B."/>
            <person name="Luo J."/>
            <person name="Deng Z."/>
            <person name="Chen X."/>
            <person name="Wang L."/>
            <person name="Chen S."/>
        </authorList>
    </citation>
    <scope>NUCLEOTIDE SEQUENCE [LARGE SCALE GENOMIC DNA]</scope>
    <source>
        <strain evidence="8 9">JCM 10635</strain>
    </source>
</reference>
<keyword evidence="4 7" id="KW-1133">Transmembrane helix</keyword>
<dbReference type="EMBL" id="CP031305">
    <property type="protein sequence ID" value="QCC55846.1"/>
    <property type="molecule type" value="Genomic_DNA"/>
</dbReference>
<keyword evidence="5 7" id="KW-0472">Membrane</keyword>
<dbReference type="PANTHER" id="PTHR21716">
    <property type="entry name" value="TRANSMEMBRANE PROTEIN"/>
    <property type="match status" value="1"/>
</dbReference>
<evidence type="ECO:0000256" key="4">
    <source>
        <dbReference type="ARBA" id="ARBA00022989"/>
    </source>
</evidence>
<feature type="transmembrane region" description="Helical" evidence="7">
    <location>
        <begin position="179"/>
        <end position="201"/>
    </location>
</feature>
<evidence type="ECO:0000256" key="1">
    <source>
        <dbReference type="ARBA" id="ARBA00004141"/>
    </source>
</evidence>
<feature type="transmembrane region" description="Helical" evidence="7">
    <location>
        <begin position="49"/>
        <end position="72"/>
    </location>
</feature>
<evidence type="ECO:0000313" key="9">
    <source>
        <dbReference type="Proteomes" id="UP000296822"/>
    </source>
</evidence>
<evidence type="ECO:0000256" key="5">
    <source>
        <dbReference type="ARBA" id="ARBA00023136"/>
    </source>
</evidence>
<gene>
    <name evidence="8" type="ORF">DV706_06765</name>
</gene>
<feature type="region of interest" description="Disordered" evidence="6">
    <location>
        <begin position="325"/>
        <end position="359"/>
    </location>
</feature>
<evidence type="ECO:0000256" key="7">
    <source>
        <dbReference type="SAM" id="Phobius"/>
    </source>
</evidence>
<feature type="transmembrane region" description="Helical" evidence="7">
    <location>
        <begin position="119"/>
        <end position="146"/>
    </location>
</feature>
<feature type="transmembrane region" description="Helical" evidence="7">
    <location>
        <begin position="243"/>
        <end position="260"/>
    </location>
</feature>
<protein>
    <submittedName>
        <fullName evidence="8">AI-2E family transporter</fullName>
    </submittedName>
</protein>
<dbReference type="KEGG" id="nbg:DV706_06765"/>
<dbReference type="PANTHER" id="PTHR21716:SF4">
    <property type="entry name" value="TRANSMEMBRANE PROTEIN 245"/>
    <property type="match status" value="1"/>
</dbReference>
<dbReference type="InterPro" id="IPR002549">
    <property type="entry name" value="AI-2E-like"/>
</dbReference>
<comment type="similarity">
    <text evidence="2">Belongs to the autoinducer-2 exporter (AI-2E) (TC 2.A.86) family.</text>
</comment>
<evidence type="ECO:0000256" key="3">
    <source>
        <dbReference type="ARBA" id="ARBA00022692"/>
    </source>
</evidence>
<organism evidence="8 9">
    <name type="scientific">Natronorubrum bangense</name>
    <dbReference type="NCBI Taxonomy" id="61858"/>
    <lineage>
        <taxon>Archaea</taxon>
        <taxon>Methanobacteriati</taxon>
        <taxon>Methanobacteriota</taxon>
        <taxon>Stenosarchaea group</taxon>
        <taxon>Halobacteria</taxon>
        <taxon>Halobacteriales</taxon>
        <taxon>Natrialbaceae</taxon>
        <taxon>Natronorubrum</taxon>
    </lineage>
</organism>
<evidence type="ECO:0000256" key="2">
    <source>
        <dbReference type="ARBA" id="ARBA00009773"/>
    </source>
</evidence>
<evidence type="ECO:0000256" key="6">
    <source>
        <dbReference type="SAM" id="MobiDB-lite"/>
    </source>
</evidence>
<feature type="transmembrane region" description="Helical" evidence="7">
    <location>
        <begin position="207"/>
        <end position="231"/>
    </location>
</feature>
<dbReference type="Proteomes" id="UP000296822">
    <property type="component" value="Chromosome"/>
</dbReference>